<gene>
    <name evidence="2" type="ORF">ZIOFF_040918</name>
</gene>
<protein>
    <recommendedName>
        <fullName evidence="4">Protein ecdysoneless homolog</fullName>
    </recommendedName>
</protein>
<feature type="compositionally biased region" description="Acidic residues" evidence="1">
    <location>
        <begin position="568"/>
        <end position="589"/>
    </location>
</feature>
<comment type="caution">
    <text evidence="2">The sequence shown here is derived from an EMBL/GenBank/DDBJ whole genome shotgun (WGS) entry which is preliminary data.</text>
</comment>
<evidence type="ECO:0008006" key="4">
    <source>
        <dbReference type="Google" id="ProtNLM"/>
    </source>
</evidence>
<keyword evidence="3" id="KW-1185">Reference proteome</keyword>
<evidence type="ECO:0000313" key="3">
    <source>
        <dbReference type="Proteomes" id="UP000734854"/>
    </source>
</evidence>
<dbReference type="Pfam" id="PF07093">
    <property type="entry name" value="SGT1"/>
    <property type="match status" value="1"/>
</dbReference>
<dbReference type="AlphaFoldDB" id="A0A8J5GD40"/>
<proteinExistence type="predicted"/>
<sequence>MKLPPSSVYVSFYLNAPEKSIPRLAVHHRFPSMAATSAAFFSHRSRRVPDDTVFYAVYPDLQAELPLPEALSALRALHLHLQSLLSPLFSDYVWQHEPFALSLPSPLDAPCALCRSPPVPHLHGKLRFGDALDDEWLVVALLFAATSAVPSLTARVWDSDGEFLLIEAAFALPRWLEPDTSGNRVFIRGGKLHIVPKEVFLDIPSLLDALAAVRSEEIDTGAPYEVQAAIFRKISGYPEKARANMHRVRVRVPLPVAQVLKEEPSLIALAVEGFYDRDVDSMKHAAKMERFLRSNNGDIEMVRISVRLSRAMYGQLVQQKFQAPRGYTMPSREEGPVVFMEAELGMKIACGFEMMYQERRQASEEGKGNTWEAFEQSLESSGCFSGLLPGSEEYRRIMDSAFEYYKNSSLFSRTREIMNAPVQRIDEILSMSYSLDEFMGVELPPNDDDSWMYDGEEELNSAILKRQKEMEVYESEKKQRKQKKGMDNACSSVADDFNLQDISETMQSFVQKLSSFEGAEVPESRNSKSVELDTDEFMKAMQSMLGEASCKDVGSAARLEGHSSSSDMEFDDSEYDDDEVEEQEDENSEDGFMQFYSDALNEELTATTLRKSFLHARKQANNINAMPDARVLQSQQNFHLFKTCEIVIGPSNTATSNTANDNHDEFTPVDVDFNLVKSFLDSFSSQQGLPGPASNLLGLMGVKVPPDAKDT</sequence>
<organism evidence="2 3">
    <name type="scientific">Zingiber officinale</name>
    <name type="common">Ginger</name>
    <name type="synonym">Amomum zingiber</name>
    <dbReference type="NCBI Taxonomy" id="94328"/>
    <lineage>
        <taxon>Eukaryota</taxon>
        <taxon>Viridiplantae</taxon>
        <taxon>Streptophyta</taxon>
        <taxon>Embryophyta</taxon>
        <taxon>Tracheophyta</taxon>
        <taxon>Spermatophyta</taxon>
        <taxon>Magnoliopsida</taxon>
        <taxon>Liliopsida</taxon>
        <taxon>Zingiberales</taxon>
        <taxon>Zingiberaceae</taxon>
        <taxon>Zingiber</taxon>
    </lineage>
</organism>
<evidence type="ECO:0000256" key="1">
    <source>
        <dbReference type="SAM" id="MobiDB-lite"/>
    </source>
</evidence>
<dbReference type="EMBL" id="JACMSC010000011">
    <property type="protein sequence ID" value="KAG6501052.1"/>
    <property type="molecule type" value="Genomic_DNA"/>
</dbReference>
<dbReference type="InterPro" id="IPR010770">
    <property type="entry name" value="Ecd"/>
</dbReference>
<dbReference type="GO" id="GO:0005634">
    <property type="term" value="C:nucleus"/>
    <property type="evidence" value="ECO:0007669"/>
    <property type="project" value="TreeGrafter"/>
</dbReference>
<evidence type="ECO:0000313" key="2">
    <source>
        <dbReference type="EMBL" id="KAG6501052.1"/>
    </source>
</evidence>
<feature type="region of interest" description="Disordered" evidence="1">
    <location>
        <begin position="556"/>
        <end position="589"/>
    </location>
</feature>
<dbReference type="PANTHER" id="PTHR13060">
    <property type="entry name" value="SGT1 PROTEIN HSGT1 SUPPRESSOR OF GCR2"/>
    <property type="match status" value="1"/>
</dbReference>
<accession>A0A8J5GD40</accession>
<dbReference type="Proteomes" id="UP000734854">
    <property type="component" value="Unassembled WGS sequence"/>
</dbReference>
<name>A0A8J5GD40_ZINOF</name>
<dbReference type="PANTHER" id="PTHR13060:SF0">
    <property type="entry name" value="PROTEIN ECDYSONELESS HOMOLOG"/>
    <property type="match status" value="1"/>
</dbReference>
<reference evidence="2 3" key="1">
    <citation type="submission" date="2020-08" db="EMBL/GenBank/DDBJ databases">
        <title>Plant Genome Project.</title>
        <authorList>
            <person name="Zhang R.-G."/>
        </authorList>
    </citation>
    <scope>NUCLEOTIDE SEQUENCE [LARGE SCALE GENOMIC DNA]</scope>
    <source>
        <tissue evidence="2">Rhizome</tissue>
    </source>
</reference>